<keyword evidence="2" id="KW-1185">Reference proteome</keyword>
<organism evidence="1 2">
    <name type="scientific">Acacia crassicarpa</name>
    <name type="common">northern wattle</name>
    <dbReference type="NCBI Taxonomy" id="499986"/>
    <lineage>
        <taxon>Eukaryota</taxon>
        <taxon>Viridiplantae</taxon>
        <taxon>Streptophyta</taxon>
        <taxon>Embryophyta</taxon>
        <taxon>Tracheophyta</taxon>
        <taxon>Spermatophyta</taxon>
        <taxon>Magnoliopsida</taxon>
        <taxon>eudicotyledons</taxon>
        <taxon>Gunneridae</taxon>
        <taxon>Pentapetalae</taxon>
        <taxon>rosids</taxon>
        <taxon>fabids</taxon>
        <taxon>Fabales</taxon>
        <taxon>Fabaceae</taxon>
        <taxon>Caesalpinioideae</taxon>
        <taxon>mimosoid clade</taxon>
        <taxon>Acacieae</taxon>
        <taxon>Acacia</taxon>
    </lineage>
</organism>
<comment type="caution">
    <text evidence="1">The sequence shown here is derived from an EMBL/GenBank/DDBJ whole genome shotgun (WGS) entry which is preliminary data.</text>
</comment>
<dbReference type="Proteomes" id="UP001293593">
    <property type="component" value="Unassembled WGS sequence"/>
</dbReference>
<gene>
    <name evidence="1" type="ORF">QN277_016632</name>
</gene>
<accession>A0AAE1MX58</accession>
<dbReference type="AlphaFoldDB" id="A0AAE1MX58"/>
<reference evidence="1" key="1">
    <citation type="submission" date="2023-10" db="EMBL/GenBank/DDBJ databases">
        <title>Chromosome-level genome of the transformable northern wattle, Acacia crassicarpa.</title>
        <authorList>
            <person name="Massaro I."/>
            <person name="Sinha N.R."/>
            <person name="Poethig S."/>
            <person name="Leichty A.R."/>
        </authorList>
    </citation>
    <scope>NUCLEOTIDE SEQUENCE</scope>
    <source>
        <strain evidence="1">Acra3RX</strain>
        <tissue evidence="1">Leaf</tissue>
    </source>
</reference>
<sequence>MSSSDKPEVVERDVDDEEQKDIKNTYNDIKLGSFIHYTIKFEIILESPLFGKTDITWEKSGDLLMADVNADTPFGGMKLSFSKEGGTKDGDGDNDEE</sequence>
<name>A0AAE1MX58_9FABA</name>
<dbReference type="PANTHER" id="PTHR31459">
    <property type="match status" value="1"/>
</dbReference>
<dbReference type="GO" id="GO:0005829">
    <property type="term" value="C:cytosol"/>
    <property type="evidence" value="ECO:0007669"/>
    <property type="project" value="TreeGrafter"/>
</dbReference>
<evidence type="ECO:0000313" key="2">
    <source>
        <dbReference type="Proteomes" id="UP001293593"/>
    </source>
</evidence>
<dbReference type="PANTHER" id="PTHR31459:SF2">
    <property type="entry name" value="OS03G0843300 PROTEIN"/>
    <property type="match status" value="1"/>
</dbReference>
<dbReference type="EMBL" id="JAWXYG010000003">
    <property type="protein sequence ID" value="KAK4278844.1"/>
    <property type="molecule type" value="Genomic_DNA"/>
</dbReference>
<protein>
    <submittedName>
        <fullName evidence="1">Uncharacterized protein</fullName>
    </submittedName>
</protein>
<dbReference type="InterPro" id="IPR045043">
    <property type="entry name" value="Lea14-like"/>
</dbReference>
<proteinExistence type="predicted"/>
<evidence type="ECO:0000313" key="1">
    <source>
        <dbReference type="EMBL" id="KAK4278844.1"/>
    </source>
</evidence>